<comment type="caution">
    <text evidence="2">The sequence shown here is derived from an EMBL/GenBank/DDBJ whole genome shotgun (WGS) entry which is preliminary data.</text>
</comment>
<keyword evidence="3" id="KW-1185">Reference proteome</keyword>
<sequence length="133" mass="15146">MKKKAALAHQATKHTKYHKENSSCSFEPLGPSSERKNSLGTPATKHTKFHKEKPLRVKEKKRASRTKPPSAQRFTKRTPNFVHLRALRDFERKKKGSVFAPSHEAHKVSALAHQATKHTKFHKEKPLRAPSSP</sequence>
<evidence type="ECO:0000313" key="3">
    <source>
        <dbReference type="Proteomes" id="UP000267223"/>
    </source>
</evidence>
<dbReference type="Proteomes" id="UP000267223">
    <property type="component" value="Unassembled WGS sequence"/>
</dbReference>
<dbReference type="EMBL" id="RJJR01000010">
    <property type="protein sequence ID" value="RNI35413.1"/>
    <property type="molecule type" value="Genomic_DNA"/>
</dbReference>
<feature type="region of interest" description="Disordered" evidence="1">
    <location>
        <begin position="93"/>
        <end position="133"/>
    </location>
</feature>
<evidence type="ECO:0000256" key="1">
    <source>
        <dbReference type="SAM" id="MobiDB-lite"/>
    </source>
</evidence>
<accession>A0A3M9NDX0</accession>
<organism evidence="2 3">
    <name type="scientific">Hanamia caeni</name>
    <dbReference type="NCBI Taxonomy" id="2294116"/>
    <lineage>
        <taxon>Bacteria</taxon>
        <taxon>Pseudomonadati</taxon>
        <taxon>Bacteroidota</taxon>
        <taxon>Chitinophagia</taxon>
        <taxon>Chitinophagales</taxon>
        <taxon>Chitinophagaceae</taxon>
        <taxon>Hanamia</taxon>
    </lineage>
</organism>
<protein>
    <submittedName>
        <fullName evidence="2">Uncharacterized protein</fullName>
    </submittedName>
</protein>
<feature type="compositionally biased region" description="Basic residues" evidence="1">
    <location>
        <begin position="1"/>
        <end position="17"/>
    </location>
</feature>
<name>A0A3M9NDX0_9BACT</name>
<evidence type="ECO:0000313" key="2">
    <source>
        <dbReference type="EMBL" id="RNI35413.1"/>
    </source>
</evidence>
<proteinExistence type="predicted"/>
<reference evidence="2 3" key="1">
    <citation type="submission" date="2018-11" db="EMBL/GenBank/DDBJ databases">
        <title>Draft genome sequence of Ferruginibacter sp. BO-59.</title>
        <authorList>
            <person name="Im W.T."/>
        </authorList>
    </citation>
    <scope>NUCLEOTIDE SEQUENCE [LARGE SCALE GENOMIC DNA]</scope>
    <source>
        <strain evidence="2 3">BO-59</strain>
    </source>
</reference>
<gene>
    <name evidence="2" type="ORF">EFY79_12875</name>
</gene>
<dbReference type="AlphaFoldDB" id="A0A3M9NDX0"/>
<feature type="compositionally biased region" description="Basic residues" evidence="1">
    <location>
        <begin position="115"/>
        <end position="125"/>
    </location>
</feature>
<feature type="region of interest" description="Disordered" evidence="1">
    <location>
        <begin position="1"/>
        <end position="80"/>
    </location>
</feature>